<dbReference type="AlphaFoldDB" id="A0A507EF16"/>
<feature type="transmembrane region" description="Helical" evidence="8">
    <location>
        <begin position="89"/>
        <end position="108"/>
    </location>
</feature>
<keyword evidence="3 8" id="KW-1133">Transmembrane helix</keyword>
<dbReference type="SUPFAM" id="SSF81321">
    <property type="entry name" value="Family A G protein-coupled receptor-like"/>
    <property type="match status" value="1"/>
</dbReference>
<evidence type="ECO:0000256" key="8">
    <source>
        <dbReference type="SAM" id="Phobius"/>
    </source>
</evidence>
<organism evidence="10 11">
    <name type="scientific">Chytriomyces confervae</name>
    <dbReference type="NCBI Taxonomy" id="246404"/>
    <lineage>
        <taxon>Eukaryota</taxon>
        <taxon>Fungi</taxon>
        <taxon>Fungi incertae sedis</taxon>
        <taxon>Chytridiomycota</taxon>
        <taxon>Chytridiomycota incertae sedis</taxon>
        <taxon>Chytridiomycetes</taxon>
        <taxon>Chytridiales</taxon>
        <taxon>Chytriomycetaceae</taxon>
        <taxon>Chytriomyces</taxon>
    </lineage>
</organism>
<evidence type="ECO:0000256" key="2">
    <source>
        <dbReference type="ARBA" id="ARBA00022692"/>
    </source>
</evidence>
<proteinExistence type="predicted"/>
<dbReference type="InterPro" id="IPR050125">
    <property type="entry name" value="GPCR_opsins"/>
</dbReference>
<feature type="transmembrane region" description="Helical" evidence="8">
    <location>
        <begin position="309"/>
        <end position="328"/>
    </location>
</feature>
<feature type="transmembrane region" description="Helical" evidence="8">
    <location>
        <begin position="169"/>
        <end position="191"/>
    </location>
</feature>
<dbReference type="OrthoDB" id="2117559at2759"/>
<evidence type="ECO:0000256" key="7">
    <source>
        <dbReference type="SAM" id="MobiDB-lite"/>
    </source>
</evidence>
<dbReference type="CDD" id="cd00637">
    <property type="entry name" value="7tm_classA_rhodopsin-like"/>
    <property type="match status" value="1"/>
</dbReference>
<keyword evidence="2 8" id="KW-0812">Transmembrane</keyword>
<protein>
    <recommendedName>
        <fullName evidence="9">G-protein coupled receptors family 1 profile domain-containing protein</fullName>
    </recommendedName>
</protein>
<feature type="domain" description="G-protein coupled receptors family 1 profile" evidence="9">
    <location>
        <begin position="24"/>
        <end position="325"/>
    </location>
</feature>
<dbReference type="GO" id="GO:0016020">
    <property type="term" value="C:membrane"/>
    <property type="evidence" value="ECO:0007669"/>
    <property type="project" value="UniProtKB-SubCell"/>
</dbReference>
<evidence type="ECO:0000256" key="6">
    <source>
        <dbReference type="ARBA" id="ARBA00023170"/>
    </source>
</evidence>
<reference evidence="10 11" key="1">
    <citation type="journal article" date="2019" name="Sci. Rep.">
        <title>Comparative genomics of chytrid fungi reveal insights into the obligate biotrophic and pathogenic lifestyle of Synchytrium endobioticum.</title>
        <authorList>
            <person name="van de Vossenberg B.T.L.H."/>
            <person name="Warris S."/>
            <person name="Nguyen H.D.T."/>
            <person name="van Gent-Pelzer M.P.E."/>
            <person name="Joly D.L."/>
            <person name="van de Geest H.C."/>
            <person name="Bonants P.J.M."/>
            <person name="Smith D.S."/>
            <person name="Levesque C.A."/>
            <person name="van der Lee T.A.J."/>
        </authorList>
    </citation>
    <scope>NUCLEOTIDE SEQUENCE [LARGE SCALE GENOMIC DNA]</scope>
    <source>
        <strain evidence="10 11">CBS 675.73</strain>
    </source>
</reference>
<keyword evidence="4" id="KW-0297">G-protein coupled receptor</keyword>
<dbReference type="EMBL" id="QEAP01000640">
    <property type="protein sequence ID" value="TPX62753.1"/>
    <property type="molecule type" value="Genomic_DNA"/>
</dbReference>
<evidence type="ECO:0000256" key="5">
    <source>
        <dbReference type="ARBA" id="ARBA00023136"/>
    </source>
</evidence>
<dbReference type="Pfam" id="PF00001">
    <property type="entry name" value="7tm_1"/>
    <property type="match status" value="1"/>
</dbReference>
<dbReference type="PANTHER" id="PTHR24240">
    <property type="entry name" value="OPSIN"/>
    <property type="match status" value="1"/>
</dbReference>
<evidence type="ECO:0000313" key="11">
    <source>
        <dbReference type="Proteomes" id="UP000320333"/>
    </source>
</evidence>
<evidence type="ECO:0000256" key="4">
    <source>
        <dbReference type="ARBA" id="ARBA00023040"/>
    </source>
</evidence>
<gene>
    <name evidence="10" type="ORF">CcCBS67573_g08808</name>
</gene>
<evidence type="ECO:0000313" key="10">
    <source>
        <dbReference type="EMBL" id="TPX62753.1"/>
    </source>
</evidence>
<keyword evidence="11" id="KW-1185">Reference proteome</keyword>
<dbReference type="Proteomes" id="UP000320333">
    <property type="component" value="Unassembled WGS sequence"/>
</dbReference>
<accession>A0A507EF16</accession>
<dbReference type="InterPro" id="IPR000276">
    <property type="entry name" value="GPCR_Rhodpsn"/>
</dbReference>
<evidence type="ECO:0000256" key="1">
    <source>
        <dbReference type="ARBA" id="ARBA00004141"/>
    </source>
</evidence>
<feature type="transmembrane region" description="Helical" evidence="8">
    <location>
        <begin position="45"/>
        <end position="69"/>
    </location>
</feature>
<sequence length="351" mass="38508">MPLDDVSRLTSIVGVVITCLNLPLNLMIVLPNVWYLSEIAPSSFLAFWLCLIDAISIINMGLIAILTLAKGEMDENPAICQLHATFTTFASLASILICFGLTLFRYLIVVKKRTLPRYFASFYLLAVVVVAAVASTLPFMTQSADIYYTMRPSNAYCGPKWSLHDPRSLVLIITSLGVASITVVFIAYAYMAMVGKVMEVLTFTKDLASSAELASQPKEWGDGKTNEESVAPKVLSSSHVDTESVPTKSRKGDKAINKETAEMEKLQFELMRQSIVIVCAFIIGWAPYLFMAVFEAISGTAVSPACDFAATFIVAVYEGVNPIIVFIYDRDLGKNCRRVISGGCKRREAKA</sequence>
<keyword evidence="4" id="KW-0807">Transducer</keyword>
<keyword evidence="5 8" id="KW-0472">Membrane</keyword>
<name>A0A507EF16_9FUNG</name>
<keyword evidence="6" id="KW-0675">Receptor</keyword>
<comment type="caution">
    <text evidence="10">The sequence shown here is derived from an EMBL/GenBank/DDBJ whole genome shotgun (WGS) entry which is preliminary data.</text>
</comment>
<dbReference type="GO" id="GO:0004930">
    <property type="term" value="F:G protein-coupled receptor activity"/>
    <property type="evidence" value="ECO:0007669"/>
    <property type="project" value="UniProtKB-KW"/>
</dbReference>
<feature type="transmembrane region" description="Helical" evidence="8">
    <location>
        <begin position="12"/>
        <end position="33"/>
    </location>
</feature>
<comment type="subcellular location">
    <subcellularLocation>
        <location evidence="1">Membrane</location>
        <topology evidence="1">Multi-pass membrane protein</topology>
    </subcellularLocation>
</comment>
<evidence type="ECO:0000259" key="9">
    <source>
        <dbReference type="PROSITE" id="PS50262"/>
    </source>
</evidence>
<feature type="compositionally biased region" description="Polar residues" evidence="7">
    <location>
        <begin position="235"/>
        <end position="247"/>
    </location>
</feature>
<dbReference type="PROSITE" id="PS50262">
    <property type="entry name" value="G_PROTEIN_RECEP_F1_2"/>
    <property type="match status" value="1"/>
</dbReference>
<feature type="region of interest" description="Disordered" evidence="7">
    <location>
        <begin position="217"/>
        <end position="253"/>
    </location>
</feature>
<evidence type="ECO:0000256" key="3">
    <source>
        <dbReference type="ARBA" id="ARBA00022989"/>
    </source>
</evidence>
<feature type="transmembrane region" description="Helical" evidence="8">
    <location>
        <begin position="275"/>
        <end position="297"/>
    </location>
</feature>
<feature type="transmembrane region" description="Helical" evidence="8">
    <location>
        <begin position="120"/>
        <end position="140"/>
    </location>
</feature>
<dbReference type="InterPro" id="IPR017452">
    <property type="entry name" value="GPCR_Rhodpsn_7TM"/>
</dbReference>
<dbReference type="Gene3D" id="1.20.1070.10">
    <property type="entry name" value="Rhodopsin 7-helix transmembrane proteins"/>
    <property type="match status" value="1"/>
</dbReference>